<dbReference type="AlphaFoldDB" id="A0A062UWV0"/>
<keyword evidence="2" id="KW-1185">Reference proteome</keyword>
<sequence>MGTRETQYALPKGVINIKPMNGKILQMAFWESDQFVVLLKQGNSCIQIPDHETLQHFEKIRLGNEGMDAIMELFCIKVDLTMEEIWFDGGYNSNKNIALYHLRNISEDINSYMKNNLGLQTRMNVKGIKSLFDIGG</sequence>
<protein>
    <submittedName>
        <fullName evidence="1">Uncharacterized protein</fullName>
    </submittedName>
</protein>
<reference evidence="1 2" key="1">
    <citation type="journal article" date="2013" name="Nature">
        <title>Anaerobic oxidation of methane coupled to nitrate reduction in a novel archaeal lineage.</title>
        <authorList>
            <person name="Haroon M.F."/>
            <person name="Hu S."/>
            <person name="Shi Y."/>
            <person name="Imelfort M."/>
            <person name="Keller J."/>
            <person name="Hugenholtz P."/>
            <person name="Yuan Z."/>
            <person name="Tyson G.W."/>
        </authorList>
    </citation>
    <scope>NUCLEOTIDE SEQUENCE [LARGE SCALE GENOMIC DNA]</scope>
    <source>
        <strain evidence="1 2">ANME-2d</strain>
    </source>
</reference>
<proteinExistence type="predicted"/>
<dbReference type="Proteomes" id="UP000027153">
    <property type="component" value="Unassembled WGS sequence"/>
</dbReference>
<dbReference type="EMBL" id="JMIY01000005">
    <property type="protein sequence ID" value="KCZ71466.1"/>
    <property type="molecule type" value="Genomic_DNA"/>
</dbReference>
<gene>
    <name evidence="1" type="ORF">ANME2D_02196</name>
</gene>
<accession>A0A062UWV0</accession>
<comment type="caution">
    <text evidence="1">The sequence shown here is derived from an EMBL/GenBank/DDBJ whole genome shotgun (WGS) entry which is preliminary data.</text>
</comment>
<organism evidence="1 2">
    <name type="scientific">Candidatus Methanoperedens nitratireducens</name>
    <dbReference type="NCBI Taxonomy" id="1392998"/>
    <lineage>
        <taxon>Archaea</taxon>
        <taxon>Methanobacteriati</taxon>
        <taxon>Methanobacteriota</taxon>
        <taxon>Stenosarchaea group</taxon>
        <taxon>Methanomicrobia</taxon>
        <taxon>Methanosarcinales</taxon>
        <taxon>ANME-2 cluster</taxon>
        <taxon>Candidatus Methanoperedentaceae</taxon>
        <taxon>Candidatus Methanoperedens</taxon>
    </lineage>
</organism>
<evidence type="ECO:0000313" key="2">
    <source>
        <dbReference type="Proteomes" id="UP000027153"/>
    </source>
</evidence>
<name>A0A062UWV0_9EURY</name>
<dbReference type="RefSeq" id="WP_157834066.1">
    <property type="nucleotide sequence ID" value="NZ_JMIY01000005.1"/>
</dbReference>
<evidence type="ECO:0000313" key="1">
    <source>
        <dbReference type="EMBL" id="KCZ71466.1"/>
    </source>
</evidence>